<dbReference type="AlphaFoldDB" id="A0A371FXE5"/>
<sequence>MDMETGYGIRKLHPIHVKTPNLLSTFEGWYGNLLSLLEIEVQPDTLSALMQYYDPLSDASPLAKSLACL</sequence>
<proteinExistence type="predicted"/>
<gene>
    <name evidence="2" type="ORF">CR513_36207</name>
</gene>
<dbReference type="EMBL" id="QJKJ01007504">
    <property type="protein sequence ID" value="RDX82962.1"/>
    <property type="molecule type" value="Genomic_DNA"/>
</dbReference>
<dbReference type="Pfam" id="PF24924">
    <property type="entry name" value="DUF7745"/>
    <property type="match status" value="1"/>
</dbReference>
<evidence type="ECO:0000259" key="1">
    <source>
        <dbReference type="Pfam" id="PF24924"/>
    </source>
</evidence>
<dbReference type="Proteomes" id="UP000257109">
    <property type="component" value="Unassembled WGS sequence"/>
</dbReference>
<evidence type="ECO:0000313" key="2">
    <source>
        <dbReference type="EMBL" id="RDX82962.1"/>
    </source>
</evidence>
<dbReference type="InterPro" id="IPR056647">
    <property type="entry name" value="DUF7745"/>
</dbReference>
<protein>
    <recommendedName>
        <fullName evidence="1">DUF7745 domain-containing protein</fullName>
    </recommendedName>
</protein>
<comment type="caution">
    <text evidence="2">The sequence shown here is derived from an EMBL/GenBank/DDBJ whole genome shotgun (WGS) entry which is preliminary data.</text>
</comment>
<keyword evidence="3" id="KW-1185">Reference proteome</keyword>
<evidence type="ECO:0000313" key="3">
    <source>
        <dbReference type="Proteomes" id="UP000257109"/>
    </source>
</evidence>
<reference evidence="2" key="1">
    <citation type="submission" date="2018-05" db="EMBL/GenBank/DDBJ databases">
        <title>Draft genome of Mucuna pruriens seed.</title>
        <authorList>
            <person name="Nnadi N.E."/>
            <person name="Vos R."/>
            <person name="Hasami M.H."/>
            <person name="Devisetty U.K."/>
            <person name="Aguiy J.C."/>
        </authorList>
    </citation>
    <scope>NUCLEOTIDE SEQUENCE [LARGE SCALE GENOMIC DNA]</scope>
    <source>
        <strain evidence="2">JCA_2017</strain>
    </source>
</reference>
<accession>A0A371FXE5</accession>
<feature type="domain" description="DUF7745" evidence="1">
    <location>
        <begin position="24"/>
        <end position="56"/>
    </location>
</feature>
<organism evidence="2 3">
    <name type="scientific">Mucuna pruriens</name>
    <name type="common">Velvet bean</name>
    <name type="synonym">Dolichos pruriens</name>
    <dbReference type="NCBI Taxonomy" id="157652"/>
    <lineage>
        <taxon>Eukaryota</taxon>
        <taxon>Viridiplantae</taxon>
        <taxon>Streptophyta</taxon>
        <taxon>Embryophyta</taxon>
        <taxon>Tracheophyta</taxon>
        <taxon>Spermatophyta</taxon>
        <taxon>Magnoliopsida</taxon>
        <taxon>eudicotyledons</taxon>
        <taxon>Gunneridae</taxon>
        <taxon>Pentapetalae</taxon>
        <taxon>rosids</taxon>
        <taxon>fabids</taxon>
        <taxon>Fabales</taxon>
        <taxon>Fabaceae</taxon>
        <taxon>Papilionoideae</taxon>
        <taxon>50 kb inversion clade</taxon>
        <taxon>NPAAA clade</taxon>
        <taxon>indigoferoid/millettioid clade</taxon>
        <taxon>Phaseoleae</taxon>
        <taxon>Mucuna</taxon>
    </lineage>
</organism>
<name>A0A371FXE5_MUCPR</name>
<feature type="non-terminal residue" evidence="2">
    <location>
        <position position="1"/>
    </location>
</feature>